<dbReference type="PANTHER" id="PTHR42798:SF6">
    <property type="entry name" value="CELL DIVISION ATP-BINDING PROTEIN FTSE"/>
    <property type="match status" value="1"/>
</dbReference>
<dbReference type="PROSITE" id="PS50893">
    <property type="entry name" value="ABC_TRANSPORTER_2"/>
    <property type="match status" value="1"/>
</dbReference>
<evidence type="ECO:0000259" key="13">
    <source>
        <dbReference type="PROSITE" id="PS50893"/>
    </source>
</evidence>
<comment type="caution">
    <text evidence="14">The sequence shown here is derived from an EMBL/GenBank/DDBJ whole genome shotgun (WGS) entry which is preliminary data.</text>
</comment>
<dbReference type="GO" id="GO:0005886">
    <property type="term" value="C:plasma membrane"/>
    <property type="evidence" value="ECO:0007669"/>
    <property type="project" value="UniProtKB-SubCell"/>
</dbReference>
<keyword evidence="8" id="KW-0029">Amino-acid transport</keyword>
<evidence type="ECO:0000256" key="10">
    <source>
        <dbReference type="ARBA" id="ARBA00023136"/>
    </source>
</evidence>
<evidence type="ECO:0000256" key="2">
    <source>
        <dbReference type="ARBA" id="ARBA00022448"/>
    </source>
</evidence>
<keyword evidence="4" id="KW-0997">Cell inner membrane</keyword>
<dbReference type="GO" id="GO:0098796">
    <property type="term" value="C:membrane protein complex"/>
    <property type="evidence" value="ECO:0007669"/>
    <property type="project" value="UniProtKB-ARBA"/>
</dbReference>
<dbReference type="GO" id="GO:0022857">
    <property type="term" value="F:transmembrane transporter activity"/>
    <property type="evidence" value="ECO:0007669"/>
    <property type="project" value="UniProtKB-ARBA"/>
</dbReference>
<evidence type="ECO:0000256" key="8">
    <source>
        <dbReference type="ARBA" id="ARBA00022970"/>
    </source>
</evidence>
<feature type="transmembrane region" description="Helical" evidence="12">
    <location>
        <begin position="265"/>
        <end position="285"/>
    </location>
</feature>
<evidence type="ECO:0000313" key="14">
    <source>
        <dbReference type="EMBL" id="NKZ24902.1"/>
    </source>
</evidence>
<gene>
    <name evidence="14" type="ORF">HF964_08880</name>
</gene>
<dbReference type="Proteomes" id="UP000549765">
    <property type="component" value="Unassembled WGS sequence"/>
</dbReference>
<dbReference type="SMART" id="SM00382">
    <property type="entry name" value="AAA"/>
    <property type="match status" value="1"/>
</dbReference>
<dbReference type="GO" id="GO:0006865">
    <property type="term" value="P:amino acid transport"/>
    <property type="evidence" value="ECO:0007669"/>
    <property type="project" value="UniProtKB-KW"/>
</dbReference>
<proteinExistence type="inferred from homology"/>
<feature type="transmembrane region" description="Helical" evidence="12">
    <location>
        <begin position="579"/>
        <end position="604"/>
    </location>
</feature>
<evidence type="ECO:0000256" key="12">
    <source>
        <dbReference type="SAM" id="Phobius"/>
    </source>
</evidence>
<dbReference type="InterPro" id="IPR017911">
    <property type="entry name" value="MacB-like_ATP-bd"/>
</dbReference>
<keyword evidence="9 12" id="KW-1133">Transmembrane helix</keyword>
<evidence type="ECO:0000256" key="4">
    <source>
        <dbReference type="ARBA" id="ARBA00022519"/>
    </source>
</evidence>
<dbReference type="Pfam" id="PF00005">
    <property type="entry name" value="ABC_tran"/>
    <property type="match status" value="1"/>
</dbReference>
<keyword evidence="7 14" id="KW-0067">ATP-binding</keyword>
<dbReference type="InterPro" id="IPR017871">
    <property type="entry name" value="ABC_transporter-like_CS"/>
</dbReference>
<evidence type="ECO:0000256" key="1">
    <source>
        <dbReference type="ARBA" id="ARBA00004429"/>
    </source>
</evidence>
<feature type="transmembrane region" description="Helical" evidence="12">
    <location>
        <begin position="624"/>
        <end position="646"/>
    </location>
</feature>
<keyword evidence="2" id="KW-0813">Transport</keyword>
<evidence type="ECO:0000256" key="7">
    <source>
        <dbReference type="ARBA" id="ARBA00022840"/>
    </source>
</evidence>
<accession>A0A7X6S4E3</accession>
<dbReference type="Pfam" id="PF02687">
    <property type="entry name" value="FtsX"/>
    <property type="match status" value="1"/>
</dbReference>
<evidence type="ECO:0000256" key="11">
    <source>
        <dbReference type="ARBA" id="ARBA00038388"/>
    </source>
</evidence>
<dbReference type="FunFam" id="3.40.50.300:FF:000032">
    <property type="entry name" value="Export ABC transporter ATP-binding protein"/>
    <property type="match status" value="1"/>
</dbReference>
<dbReference type="InterPro" id="IPR027417">
    <property type="entry name" value="P-loop_NTPase"/>
</dbReference>
<dbReference type="PANTHER" id="PTHR42798">
    <property type="entry name" value="LIPOPROTEIN-RELEASING SYSTEM ATP-BINDING PROTEIN LOLD"/>
    <property type="match status" value="1"/>
</dbReference>
<comment type="subcellular location">
    <subcellularLocation>
        <location evidence="1">Cell inner membrane</location>
        <topology evidence="1">Multi-pass membrane protein</topology>
    </subcellularLocation>
</comment>
<dbReference type="EMBL" id="JAAXPN010000011">
    <property type="protein sequence ID" value="NKZ24902.1"/>
    <property type="molecule type" value="Genomic_DNA"/>
</dbReference>
<dbReference type="RefSeq" id="WP_168722697.1">
    <property type="nucleotide sequence ID" value="NZ_JAAXPN010000011.1"/>
</dbReference>
<name>A0A7X6S4E3_9LACO</name>
<protein>
    <submittedName>
        <fullName evidence="14">ATP-binding cassette domain-containing protein</fullName>
    </submittedName>
</protein>
<reference evidence="14 15" key="1">
    <citation type="submission" date="2020-04" db="EMBL/GenBank/DDBJ databases">
        <title>MicrobeNet Type strains.</title>
        <authorList>
            <person name="Nicholson A.C."/>
        </authorList>
    </citation>
    <scope>NUCLEOTIDE SEQUENCE [LARGE SCALE GENOMIC DNA]</scope>
    <source>
        <strain evidence="14 15">CCUG 61472</strain>
    </source>
</reference>
<keyword evidence="3" id="KW-1003">Cell membrane</keyword>
<dbReference type="PROSITE" id="PS00211">
    <property type="entry name" value="ABC_TRANSPORTER_1"/>
    <property type="match status" value="1"/>
</dbReference>
<dbReference type="SUPFAM" id="SSF52540">
    <property type="entry name" value="P-loop containing nucleoside triphosphate hydrolases"/>
    <property type="match status" value="1"/>
</dbReference>
<dbReference type="InterPro" id="IPR025857">
    <property type="entry name" value="MacB_PCD"/>
</dbReference>
<comment type="similarity">
    <text evidence="11">Belongs to the ABC transporter superfamily. Macrolide exporter (TC 3.A.1.122) family.</text>
</comment>
<keyword evidence="5 12" id="KW-0812">Transmembrane</keyword>
<keyword evidence="10 12" id="KW-0472">Membrane</keyword>
<keyword evidence="6" id="KW-0547">Nucleotide-binding</keyword>
<evidence type="ECO:0000256" key="9">
    <source>
        <dbReference type="ARBA" id="ARBA00022989"/>
    </source>
</evidence>
<dbReference type="AlphaFoldDB" id="A0A7X6S4E3"/>
<evidence type="ECO:0000313" key="15">
    <source>
        <dbReference type="Proteomes" id="UP000549765"/>
    </source>
</evidence>
<evidence type="ECO:0000256" key="6">
    <source>
        <dbReference type="ARBA" id="ARBA00022741"/>
    </source>
</evidence>
<organism evidence="14 15">
    <name type="scientific">Periweissella fabalis</name>
    <dbReference type="NCBI Taxonomy" id="1070421"/>
    <lineage>
        <taxon>Bacteria</taxon>
        <taxon>Bacillati</taxon>
        <taxon>Bacillota</taxon>
        <taxon>Bacilli</taxon>
        <taxon>Lactobacillales</taxon>
        <taxon>Lactobacillaceae</taxon>
        <taxon>Periweissella</taxon>
    </lineage>
</organism>
<dbReference type="InterPro" id="IPR003439">
    <property type="entry name" value="ABC_transporter-like_ATP-bd"/>
</dbReference>
<dbReference type="Pfam" id="PF12704">
    <property type="entry name" value="MacB_PCD"/>
    <property type="match status" value="1"/>
</dbReference>
<dbReference type="Gene3D" id="3.40.50.300">
    <property type="entry name" value="P-loop containing nucleotide triphosphate hydrolases"/>
    <property type="match status" value="1"/>
</dbReference>
<dbReference type="InterPro" id="IPR003838">
    <property type="entry name" value="ABC3_permease_C"/>
</dbReference>
<keyword evidence="15" id="KW-1185">Reference proteome</keyword>
<evidence type="ECO:0000256" key="5">
    <source>
        <dbReference type="ARBA" id="ARBA00022692"/>
    </source>
</evidence>
<evidence type="ECO:0000256" key="3">
    <source>
        <dbReference type="ARBA" id="ARBA00022475"/>
    </source>
</evidence>
<feature type="transmembrane region" description="Helical" evidence="12">
    <location>
        <begin position="535"/>
        <end position="559"/>
    </location>
</feature>
<dbReference type="GO" id="GO:0016887">
    <property type="term" value="F:ATP hydrolysis activity"/>
    <property type="evidence" value="ECO:0007669"/>
    <property type="project" value="InterPro"/>
</dbReference>
<dbReference type="InterPro" id="IPR003593">
    <property type="entry name" value="AAA+_ATPase"/>
</dbReference>
<sequence length="664" mass="71739">MAFLALQDIRKSYYLGKEEFPVLKGIDLDFERGEFVSILGESGGGKSTLMNIIGGLDHNFTGDVIVNGKSLKGAKEKDFDQYRRQTIGFIFQSFNLISHLTVLENVLISLKMTTLSKKEQETRALELLKQVGLGEHVKKHPNQLSGGQKQRVAIARALASDPEVIIADEPTGALDAQNTQEVLEILDGIAKSGKLVIAVTHSQAVADFGTRIVHLADGKIDGDTQNREKYDTNDNLKTIPSRPLSYLANIRMAWEHVRYNLKRNLLIIFGGSIGIFAVILFLGLGNGIKGYMNQQITSLVNPKTITLNKPIPSGAAAAKGNPVHYELTNTDLKKVQAVKHVDEADLAYLLSNATLQFNNGKKAASQIMTWNATLKDQKIIAGHQAHGNEILLSKSDAQAIQKNYKALVGKTLNLRFVDPVAAAKAQLANNQFGGGPTPGVAAPRTVQVTIKVAGILDGGASSMPLANMKQIFTDNKIDFKANFLAVDVDKLNNVKQVSKDLKGLKDTKGKPLYEVRSVGSILDTINTYISLAANVLAAIAGISLLVSAIMIIVVLYISVSERTKEIGILRALGGRKKDISRLFTAEAFFIGAFSAILGLIFAYVMQLVINFGVHGLINYHIVQFSLGNVIFAMVISIVISLLAAAAPSHVAARLDPIQSLAAGD</sequence>
<dbReference type="GO" id="GO:0005524">
    <property type="term" value="F:ATP binding"/>
    <property type="evidence" value="ECO:0007669"/>
    <property type="project" value="UniProtKB-KW"/>
</dbReference>
<feature type="domain" description="ABC transporter" evidence="13">
    <location>
        <begin position="4"/>
        <end position="242"/>
    </location>
</feature>
<dbReference type="CDD" id="cd03255">
    <property type="entry name" value="ABC_MJ0796_LolCDE_FtsE"/>
    <property type="match status" value="1"/>
</dbReference>